<keyword evidence="2" id="KW-1185">Reference proteome</keyword>
<evidence type="ECO:0000313" key="1">
    <source>
        <dbReference type="EMBL" id="GFZ75694.1"/>
    </source>
</evidence>
<protein>
    <recommendedName>
        <fullName evidence="3">FAS1 domain-containing protein</fullName>
    </recommendedName>
</protein>
<evidence type="ECO:0000313" key="2">
    <source>
        <dbReference type="Proteomes" id="UP000615455"/>
    </source>
</evidence>
<proteinExistence type="predicted"/>
<dbReference type="EMBL" id="BMHE01000008">
    <property type="protein sequence ID" value="GFZ75694.1"/>
    <property type="molecule type" value="Genomic_DNA"/>
</dbReference>
<comment type="caution">
    <text evidence="1">The sequence shown here is derived from an EMBL/GenBank/DDBJ whole genome shotgun (WGS) entry which is preliminary data.</text>
</comment>
<sequence>MDVASVPEFGDLLGSIDAALLLDSSPQPVNATETMKRLANNNNIGFFTALLDLLILNPHILSIY</sequence>
<dbReference type="Proteomes" id="UP000615455">
    <property type="component" value="Unassembled WGS sequence"/>
</dbReference>
<evidence type="ECO:0008006" key="3">
    <source>
        <dbReference type="Google" id="ProtNLM"/>
    </source>
</evidence>
<organism evidence="1 2">
    <name type="scientific">Paenibacillus marchantiophytorum</name>
    <dbReference type="NCBI Taxonomy" id="1619310"/>
    <lineage>
        <taxon>Bacteria</taxon>
        <taxon>Bacillati</taxon>
        <taxon>Bacillota</taxon>
        <taxon>Bacilli</taxon>
        <taxon>Bacillales</taxon>
        <taxon>Paenibacillaceae</taxon>
        <taxon>Paenibacillus</taxon>
    </lineage>
</organism>
<name>A0ABQ1EK31_9BACL</name>
<gene>
    <name evidence="1" type="ORF">GCM10008018_20900</name>
</gene>
<accession>A0ABQ1EK31</accession>
<reference evidence="2" key="1">
    <citation type="journal article" date="2019" name="Int. J. Syst. Evol. Microbiol.">
        <title>The Global Catalogue of Microorganisms (GCM) 10K type strain sequencing project: providing services to taxonomists for standard genome sequencing and annotation.</title>
        <authorList>
            <consortium name="The Broad Institute Genomics Platform"/>
            <consortium name="The Broad Institute Genome Sequencing Center for Infectious Disease"/>
            <person name="Wu L."/>
            <person name="Ma J."/>
        </authorList>
    </citation>
    <scope>NUCLEOTIDE SEQUENCE [LARGE SCALE GENOMIC DNA]</scope>
    <source>
        <strain evidence="2">CGMCC 1.15043</strain>
    </source>
</reference>